<name>A0AAP5BBC2_9BURK</name>
<dbReference type="Proteomes" id="UP001209412">
    <property type="component" value="Unassembled WGS sequence"/>
</dbReference>
<feature type="region of interest" description="Disordered" evidence="4">
    <location>
        <begin position="123"/>
        <end position="153"/>
    </location>
</feature>
<protein>
    <submittedName>
        <fullName evidence="7">Alkene reductase</fullName>
    </submittedName>
</protein>
<dbReference type="AlphaFoldDB" id="A0AAP5BBC2"/>
<reference evidence="7" key="1">
    <citation type="submission" date="2022-06" db="EMBL/GenBank/DDBJ databases">
        <title>PHB producers.</title>
        <authorList>
            <person name="Besaury L."/>
        </authorList>
    </citation>
    <scope>NUCLEOTIDE SEQUENCE</scope>
    <source>
        <strain evidence="7 8">SEWS6</strain>
    </source>
</reference>
<feature type="domain" description="NADH:flavin oxidoreductase/NADH oxidase N-terminal" evidence="5">
    <location>
        <begin position="8"/>
        <end position="348"/>
    </location>
</feature>
<dbReference type="PANTHER" id="PTHR22893:SF91">
    <property type="entry name" value="NADPH DEHYDROGENASE 2-RELATED"/>
    <property type="match status" value="1"/>
</dbReference>
<keyword evidence="8" id="KW-1185">Reference proteome</keyword>
<proteinExistence type="inferred from homology"/>
<evidence type="ECO:0000259" key="5">
    <source>
        <dbReference type="Pfam" id="PF00724"/>
    </source>
</evidence>
<comment type="caution">
    <text evidence="7">The sequence shown here is derived from an EMBL/GenBank/DDBJ whole genome shotgun (WGS) entry which is preliminary data.</text>
</comment>
<dbReference type="EMBL" id="JAPKHW010000004">
    <property type="protein sequence ID" value="MCX4145002.1"/>
    <property type="molecule type" value="Genomic_DNA"/>
</dbReference>
<dbReference type="PANTHER" id="PTHR22893">
    <property type="entry name" value="NADH OXIDOREDUCTASE-RELATED"/>
    <property type="match status" value="1"/>
</dbReference>
<sequence length="372" mass="41142">METIQEYQLFRPYLLNDQQLLNRVVMAPLTRARAENTGLVPTELHAEYYAQRAGEGSAGAIITEGTWVSPQAVGWADVPGIYTEEQVRGWRLVTDAVHRKGAKIFVQLWHTGATSHPDFFGGQPPLAPSAVNPRLQSPTASGRKDTVEPRAMSTEQIKTTVKDFQRAAQHAIDAGFDGVQIQAGYVYLFNQFLNPLTNNREDEYGGSVENRARFLFEVLDALSDVMNTGRIGVKTGPITGELGQFISTDQTLPTSDYVINRLNDYKLNHLLLMSAMSDLSSTPVAHLQGDAIYRHYRKIYKGNLIANVGFDFERANRVLAEDLADLVAFGRAFIANPDLTTRFQKGLKIDQSNPASHYGGGSVGYTDYRPAA</sequence>
<gene>
    <name evidence="7" type="ORF">NIE36_06325</name>
    <name evidence="6" type="ORF">OSB80_06335</name>
</gene>
<dbReference type="GO" id="GO:0010181">
    <property type="term" value="F:FMN binding"/>
    <property type="evidence" value="ECO:0007669"/>
    <property type="project" value="InterPro"/>
</dbReference>
<dbReference type="SUPFAM" id="SSF51395">
    <property type="entry name" value="FMN-linked oxidoreductases"/>
    <property type="match status" value="1"/>
</dbReference>
<dbReference type="GO" id="GO:0005829">
    <property type="term" value="C:cytosol"/>
    <property type="evidence" value="ECO:0007669"/>
    <property type="project" value="UniProtKB-ARBA"/>
</dbReference>
<dbReference type="Proteomes" id="UP001242288">
    <property type="component" value="Unassembled WGS sequence"/>
</dbReference>
<comment type="similarity">
    <text evidence="2">Belongs to the NADH:flavin oxidoreductase/NADH oxidase family.</text>
</comment>
<organism evidence="7 9">
    <name type="scientific">Paraburkholderia madseniana</name>
    <dbReference type="NCBI Taxonomy" id="2599607"/>
    <lineage>
        <taxon>Bacteria</taxon>
        <taxon>Pseudomonadati</taxon>
        <taxon>Pseudomonadota</taxon>
        <taxon>Betaproteobacteria</taxon>
        <taxon>Burkholderiales</taxon>
        <taxon>Burkholderiaceae</taxon>
        <taxon>Paraburkholderia</taxon>
    </lineage>
</organism>
<dbReference type="Pfam" id="PF00724">
    <property type="entry name" value="Oxidored_FMN"/>
    <property type="match status" value="1"/>
</dbReference>
<dbReference type="InterPro" id="IPR045247">
    <property type="entry name" value="Oye-like"/>
</dbReference>
<evidence type="ECO:0000313" key="6">
    <source>
        <dbReference type="EMBL" id="MCX4145002.1"/>
    </source>
</evidence>
<accession>A0AAP5BBC2</accession>
<dbReference type="CDD" id="cd02933">
    <property type="entry name" value="OYE_like_FMN"/>
    <property type="match status" value="1"/>
</dbReference>
<dbReference type="GO" id="GO:0016628">
    <property type="term" value="F:oxidoreductase activity, acting on the CH-CH group of donors, NAD or NADP as acceptor"/>
    <property type="evidence" value="ECO:0007669"/>
    <property type="project" value="UniProtKB-ARBA"/>
</dbReference>
<evidence type="ECO:0000256" key="1">
    <source>
        <dbReference type="ARBA" id="ARBA00001917"/>
    </source>
</evidence>
<dbReference type="InterPro" id="IPR013785">
    <property type="entry name" value="Aldolase_TIM"/>
</dbReference>
<keyword evidence="3" id="KW-0560">Oxidoreductase</keyword>
<evidence type="ECO:0000313" key="9">
    <source>
        <dbReference type="Proteomes" id="UP001242288"/>
    </source>
</evidence>
<dbReference type="Gene3D" id="3.20.20.70">
    <property type="entry name" value="Aldolase class I"/>
    <property type="match status" value="1"/>
</dbReference>
<evidence type="ECO:0000313" key="8">
    <source>
        <dbReference type="Proteomes" id="UP001209412"/>
    </source>
</evidence>
<dbReference type="InterPro" id="IPR001155">
    <property type="entry name" value="OxRdtase_FMN_N"/>
</dbReference>
<dbReference type="EMBL" id="JAMXWF010000004">
    <property type="protein sequence ID" value="MDQ6406834.1"/>
    <property type="molecule type" value="Genomic_DNA"/>
</dbReference>
<evidence type="ECO:0000256" key="4">
    <source>
        <dbReference type="SAM" id="MobiDB-lite"/>
    </source>
</evidence>
<dbReference type="FunFam" id="3.20.20.70:FF:000059">
    <property type="entry name" value="N-ethylmaleimide reductase, FMN-linked"/>
    <property type="match status" value="1"/>
</dbReference>
<evidence type="ECO:0000256" key="2">
    <source>
        <dbReference type="ARBA" id="ARBA00005979"/>
    </source>
</evidence>
<evidence type="ECO:0000256" key="3">
    <source>
        <dbReference type="ARBA" id="ARBA00023002"/>
    </source>
</evidence>
<comment type="cofactor">
    <cofactor evidence="1">
        <name>FMN</name>
        <dbReference type="ChEBI" id="CHEBI:58210"/>
    </cofactor>
</comment>
<evidence type="ECO:0000313" key="7">
    <source>
        <dbReference type="EMBL" id="MDQ6406834.1"/>
    </source>
</evidence>